<name>A0ABD3QSC6_9STRA</name>
<dbReference type="PANTHER" id="PTHR33418:SF1">
    <property type="entry name" value="HELICASE-ASSOCIATED DOMAIN-CONTAINING PROTEIN"/>
    <property type="match status" value="1"/>
</dbReference>
<feature type="compositionally biased region" description="Acidic residues" evidence="1">
    <location>
        <begin position="411"/>
        <end position="435"/>
    </location>
</feature>
<feature type="region of interest" description="Disordered" evidence="1">
    <location>
        <begin position="85"/>
        <end position="104"/>
    </location>
</feature>
<dbReference type="InterPro" id="IPR005114">
    <property type="entry name" value="Helicase_assoc"/>
</dbReference>
<feature type="domain" description="Helicase-associated" evidence="2">
    <location>
        <begin position="253"/>
        <end position="320"/>
    </location>
</feature>
<feature type="region of interest" description="Disordered" evidence="1">
    <location>
        <begin position="397"/>
        <end position="446"/>
    </location>
</feature>
<feature type="domain" description="Helicase-associated" evidence="2">
    <location>
        <begin position="330"/>
        <end position="388"/>
    </location>
</feature>
<dbReference type="Gene3D" id="6.10.140.530">
    <property type="match status" value="4"/>
</dbReference>
<feature type="domain" description="Helicase-associated" evidence="2">
    <location>
        <begin position="185"/>
        <end position="247"/>
    </location>
</feature>
<dbReference type="AlphaFoldDB" id="A0ABD3QSC6"/>
<keyword evidence="4" id="KW-1185">Reference proteome</keyword>
<evidence type="ECO:0000256" key="1">
    <source>
        <dbReference type="SAM" id="MobiDB-lite"/>
    </source>
</evidence>
<evidence type="ECO:0000259" key="2">
    <source>
        <dbReference type="Pfam" id="PF03457"/>
    </source>
</evidence>
<feature type="compositionally biased region" description="Basic and acidic residues" evidence="1">
    <location>
        <begin position="436"/>
        <end position="446"/>
    </location>
</feature>
<accession>A0ABD3QSC6</accession>
<dbReference type="Proteomes" id="UP001530400">
    <property type="component" value="Unassembled WGS sequence"/>
</dbReference>
<comment type="caution">
    <text evidence="3">The sequence shown here is derived from an EMBL/GenBank/DDBJ whole genome shotgun (WGS) entry which is preliminary data.</text>
</comment>
<organism evidence="3 4">
    <name type="scientific">Cyclotella atomus</name>
    <dbReference type="NCBI Taxonomy" id="382360"/>
    <lineage>
        <taxon>Eukaryota</taxon>
        <taxon>Sar</taxon>
        <taxon>Stramenopiles</taxon>
        <taxon>Ochrophyta</taxon>
        <taxon>Bacillariophyta</taxon>
        <taxon>Coscinodiscophyceae</taxon>
        <taxon>Thalassiosirophycidae</taxon>
        <taxon>Stephanodiscales</taxon>
        <taxon>Stephanodiscaceae</taxon>
        <taxon>Cyclotella</taxon>
    </lineage>
</organism>
<gene>
    <name evidence="3" type="ORF">ACHAWO_010373</name>
</gene>
<evidence type="ECO:0000313" key="3">
    <source>
        <dbReference type="EMBL" id="KAL3802874.1"/>
    </source>
</evidence>
<feature type="domain" description="Helicase-associated" evidence="2">
    <location>
        <begin position="103"/>
        <end position="151"/>
    </location>
</feature>
<proteinExistence type="predicted"/>
<evidence type="ECO:0000313" key="4">
    <source>
        <dbReference type="Proteomes" id="UP001530400"/>
    </source>
</evidence>
<dbReference type="PANTHER" id="PTHR33418">
    <property type="entry name" value="HELICASE-ASSOCIATED"/>
    <property type="match status" value="1"/>
</dbReference>
<protein>
    <recommendedName>
        <fullName evidence="2">Helicase-associated domain-containing protein</fullName>
    </recommendedName>
</protein>
<dbReference type="EMBL" id="JALLPJ020000084">
    <property type="protein sequence ID" value="KAL3802874.1"/>
    <property type="molecule type" value="Genomic_DNA"/>
</dbReference>
<reference evidence="3 4" key="1">
    <citation type="submission" date="2024-10" db="EMBL/GenBank/DDBJ databases">
        <title>Updated reference genomes for cyclostephanoid diatoms.</title>
        <authorList>
            <person name="Roberts W.R."/>
            <person name="Alverson A.J."/>
        </authorList>
    </citation>
    <scope>NUCLEOTIDE SEQUENCE [LARGE SCALE GENOMIC DNA]</scope>
    <source>
        <strain evidence="3 4">AJA010-31</strain>
    </source>
</reference>
<feature type="compositionally biased region" description="Basic and acidic residues" evidence="1">
    <location>
        <begin position="397"/>
        <end position="408"/>
    </location>
</feature>
<dbReference type="Pfam" id="PF03457">
    <property type="entry name" value="HA"/>
    <property type="match status" value="4"/>
</dbReference>
<sequence>MATQFIVRSQDKQPFGLRTVIYPGIEIKRTKENDIAVFELTDSDLIVELVVKRKSSAPATTGKTGVPPKPCVSSVQPAAKAAAPAAAAPSVKATLPTPPAKKSQEWNKRFNELVEFKRKNGHTNVSPKEHPELAIWVAQHAMHFNSNQLSQLHTETKKVTNQKTKKQWANLGNPKTKYRPVTNPDHEWNDRYTELIQYKRQHGNCLVRKSTCTDYPKLMAWISQQRGAFNKGLLSQERIQKLNDIGFNWDAKESMWNFHYALLMMYKQQHGHVRVPQSHFVSQKEGPAINLGNWAQTQRQDFKLGKISPDRVAKLNEIGFVWGIRDNCGWMHRYRELIEYRDQNGHCNVPQQYKLNKALGPWVDKQRQKFKKGLMSEKHQDLLNNIGFEWVRAKTPNRDYSKPKRQTDQEQNIEGDHDEDEQSDDEEEEGGGEGEDAYHDPNELYHHDAIRHSYPNVHLPPFYHDTSGNQMYNRYWS</sequence>